<dbReference type="PROSITE" id="PS50118">
    <property type="entry name" value="HMG_BOX_2"/>
    <property type="match status" value="1"/>
</dbReference>
<keyword evidence="1" id="KW-0539">Nucleus</keyword>
<gene>
    <name evidence="3" type="ORF">AGERDE_LOCUS7219</name>
</gene>
<proteinExistence type="predicted"/>
<dbReference type="Proteomes" id="UP000789831">
    <property type="component" value="Unassembled WGS sequence"/>
</dbReference>
<dbReference type="EMBL" id="CAJVPL010001276">
    <property type="protein sequence ID" value="CAG8562452.1"/>
    <property type="molecule type" value="Genomic_DNA"/>
</dbReference>
<dbReference type="OrthoDB" id="6247875at2759"/>
<sequence>PDLTKKMVSVLYFQNLTENADTEYIKTALSVNTELKDDMFLFCRSELKIRNPFLLAIFTNQLCGLFKMSDSVVNTNYNYLNHNDLLGLSKCPYQLTLSIEELTKPFVKNCDESDKPPRPQSSWIIFRRDYEAHLRLCYQHVKPKVKETAKECSLKWRKLPSEVKHLFKILEKVACENHQNLYPNYKYKPKNTKDTTNKKWIFREQKKYAFAPLPMSSSPTLRNEILNNTASIIECSRTVITTSTIIDNTYPFMINTNINATATAVVVDDYITNIYEAPINESIIMIMSLNNSSSLNQFFTNNPITSSISLSLSESLSQLFIPEYAY</sequence>
<dbReference type="GO" id="GO:0005634">
    <property type="term" value="C:nucleus"/>
    <property type="evidence" value="ECO:0007669"/>
    <property type="project" value="UniProtKB-UniRule"/>
</dbReference>
<keyword evidence="1" id="KW-0238">DNA-binding</keyword>
<organism evidence="3 4">
    <name type="scientific">Ambispora gerdemannii</name>
    <dbReference type="NCBI Taxonomy" id="144530"/>
    <lineage>
        <taxon>Eukaryota</taxon>
        <taxon>Fungi</taxon>
        <taxon>Fungi incertae sedis</taxon>
        <taxon>Mucoromycota</taxon>
        <taxon>Glomeromycotina</taxon>
        <taxon>Glomeromycetes</taxon>
        <taxon>Archaeosporales</taxon>
        <taxon>Ambisporaceae</taxon>
        <taxon>Ambispora</taxon>
    </lineage>
</organism>
<dbReference type="InterPro" id="IPR009071">
    <property type="entry name" value="HMG_box_dom"/>
</dbReference>
<evidence type="ECO:0000313" key="4">
    <source>
        <dbReference type="Proteomes" id="UP000789831"/>
    </source>
</evidence>
<dbReference type="SUPFAM" id="SSF47095">
    <property type="entry name" value="HMG-box"/>
    <property type="match status" value="1"/>
</dbReference>
<feature type="domain" description="HMG box" evidence="2">
    <location>
        <begin position="116"/>
        <end position="186"/>
    </location>
</feature>
<dbReference type="Pfam" id="PF00505">
    <property type="entry name" value="HMG_box"/>
    <property type="match status" value="1"/>
</dbReference>
<reference evidence="3" key="1">
    <citation type="submission" date="2021-06" db="EMBL/GenBank/DDBJ databases">
        <authorList>
            <person name="Kallberg Y."/>
            <person name="Tangrot J."/>
            <person name="Rosling A."/>
        </authorList>
    </citation>
    <scope>NUCLEOTIDE SEQUENCE</scope>
    <source>
        <strain evidence="3">MT106</strain>
    </source>
</reference>
<name>A0A9N9FV82_9GLOM</name>
<accession>A0A9N9FV82</accession>
<evidence type="ECO:0000313" key="3">
    <source>
        <dbReference type="EMBL" id="CAG8562452.1"/>
    </source>
</evidence>
<protein>
    <submittedName>
        <fullName evidence="3">2238_t:CDS:1</fullName>
    </submittedName>
</protein>
<feature type="non-terminal residue" evidence="3">
    <location>
        <position position="326"/>
    </location>
</feature>
<keyword evidence="4" id="KW-1185">Reference proteome</keyword>
<dbReference type="SMART" id="SM00398">
    <property type="entry name" value="HMG"/>
    <property type="match status" value="1"/>
</dbReference>
<evidence type="ECO:0000256" key="1">
    <source>
        <dbReference type="PROSITE-ProRule" id="PRU00267"/>
    </source>
</evidence>
<evidence type="ECO:0000259" key="2">
    <source>
        <dbReference type="PROSITE" id="PS50118"/>
    </source>
</evidence>
<dbReference type="InterPro" id="IPR036910">
    <property type="entry name" value="HMG_box_dom_sf"/>
</dbReference>
<dbReference type="CDD" id="cd01389">
    <property type="entry name" value="HMG-box_ROX1-like"/>
    <property type="match status" value="1"/>
</dbReference>
<dbReference type="AlphaFoldDB" id="A0A9N9FV82"/>
<dbReference type="Gene3D" id="1.10.30.10">
    <property type="entry name" value="High mobility group box domain"/>
    <property type="match status" value="1"/>
</dbReference>
<feature type="DNA-binding region" description="HMG box" evidence="1">
    <location>
        <begin position="116"/>
        <end position="186"/>
    </location>
</feature>
<dbReference type="GO" id="GO:0003677">
    <property type="term" value="F:DNA binding"/>
    <property type="evidence" value="ECO:0007669"/>
    <property type="project" value="UniProtKB-UniRule"/>
</dbReference>
<comment type="caution">
    <text evidence="3">The sequence shown here is derived from an EMBL/GenBank/DDBJ whole genome shotgun (WGS) entry which is preliminary data.</text>
</comment>